<keyword evidence="3" id="KW-1185">Reference proteome</keyword>
<dbReference type="Proteomes" id="UP000310108">
    <property type="component" value="Unassembled WGS sequence"/>
</dbReference>
<evidence type="ECO:0000313" key="2">
    <source>
        <dbReference type="EMBL" id="TKW52895.1"/>
    </source>
</evidence>
<comment type="caution">
    <text evidence="2">The sequence shown here is derived from an EMBL/GenBank/DDBJ whole genome shotgun (WGS) entry which is preliminary data.</text>
</comment>
<proteinExistence type="predicted"/>
<protein>
    <submittedName>
        <fullName evidence="2">Uncharacterized protein</fullName>
    </submittedName>
</protein>
<name>A0A4U6XBF8_9PEZI</name>
<gene>
    <name evidence="2" type="ORF">CTA1_12080</name>
</gene>
<dbReference type="EMBL" id="PJEX01000216">
    <property type="protein sequence ID" value="TKW52895.1"/>
    <property type="molecule type" value="Genomic_DNA"/>
</dbReference>
<feature type="region of interest" description="Disordered" evidence="1">
    <location>
        <begin position="258"/>
        <end position="277"/>
    </location>
</feature>
<accession>A0A4U6XBF8</accession>
<organism evidence="2 3">
    <name type="scientific">Colletotrichum tanaceti</name>
    <dbReference type="NCBI Taxonomy" id="1306861"/>
    <lineage>
        <taxon>Eukaryota</taxon>
        <taxon>Fungi</taxon>
        <taxon>Dikarya</taxon>
        <taxon>Ascomycota</taxon>
        <taxon>Pezizomycotina</taxon>
        <taxon>Sordariomycetes</taxon>
        <taxon>Hypocreomycetidae</taxon>
        <taxon>Glomerellales</taxon>
        <taxon>Glomerellaceae</taxon>
        <taxon>Colletotrichum</taxon>
        <taxon>Colletotrichum destructivum species complex</taxon>
    </lineage>
</organism>
<dbReference type="STRING" id="1306861.A0A4U6XBF8"/>
<evidence type="ECO:0000256" key="1">
    <source>
        <dbReference type="SAM" id="MobiDB-lite"/>
    </source>
</evidence>
<reference evidence="2 3" key="1">
    <citation type="journal article" date="2019" name="PLoS ONE">
        <title>Comparative genome analysis indicates high evolutionary potential of pathogenicity genes in Colletotrichum tanaceti.</title>
        <authorList>
            <person name="Lelwala R.V."/>
            <person name="Korhonen P.K."/>
            <person name="Young N.D."/>
            <person name="Scott J.B."/>
            <person name="Ades P.A."/>
            <person name="Gasser R.B."/>
            <person name="Taylor P.W.J."/>
        </authorList>
    </citation>
    <scope>NUCLEOTIDE SEQUENCE [LARGE SCALE GENOMIC DNA]</scope>
    <source>
        <strain evidence="2">BRIP57314</strain>
    </source>
</reference>
<dbReference type="AlphaFoldDB" id="A0A4U6XBF8"/>
<sequence length="277" mass="29752">MLETVVSDPDKHITFRACTASEESTVKTDDFAPVPFTLGAPEKRDDDVNNSVDGSINDTALAIETLQGHSDAADNCGTAIMFAKVRESIAGLYFGSAIDKKSDAPFVEKLAREVKTKEFHEAGRFAAADFHTVRPSVWRVGVVADLQGNMTSDDPSRRPCLTGSNADATQFDKYNSGTKDLCSNYAQAQVMCLLLCGRPSRLIIVAVRPKPDANENCHFVGCKNLRVSRNSLSMPMTAETCAAPRPLARCGHSEEMEAATPGSAVAAGLPEPAERVI</sequence>
<evidence type="ECO:0000313" key="3">
    <source>
        <dbReference type="Proteomes" id="UP000310108"/>
    </source>
</evidence>